<evidence type="ECO:0000313" key="1">
    <source>
        <dbReference type="EMBL" id="EEX76574.1"/>
    </source>
</evidence>
<proteinExistence type="predicted"/>
<reference evidence="1 2" key="1">
    <citation type="submission" date="2009-09" db="EMBL/GenBank/DDBJ databases">
        <authorList>
            <person name="Weinstock G."/>
            <person name="Sodergren E."/>
            <person name="Clifton S."/>
            <person name="Fulton L."/>
            <person name="Fulton B."/>
            <person name="Courtney L."/>
            <person name="Fronick C."/>
            <person name="Harrison M."/>
            <person name="Strong C."/>
            <person name="Farmer C."/>
            <person name="Delahaunty K."/>
            <person name="Markovic C."/>
            <person name="Hall O."/>
            <person name="Minx P."/>
            <person name="Tomlinson C."/>
            <person name="Mitreva M."/>
            <person name="Nelson J."/>
            <person name="Hou S."/>
            <person name="Wollam A."/>
            <person name="Pepin K.H."/>
            <person name="Johnson M."/>
            <person name="Bhonagiri V."/>
            <person name="Nash W.E."/>
            <person name="Warren W."/>
            <person name="Chinwalla A."/>
            <person name="Mardis E.R."/>
            <person name="Wilson R.K."/>
        </authorList>
    </citation>
    <scope>NUCLEOTIDE SEQUENCE [LARGE SCALE GENOMIC DNA]</scope>
    <source>
        <strain evidence="2">ATCC 35185 / DSM 20758 / VPI D19B-28</strain>
    </source>
</reference>
<dbReference type="EMBL" id="ACKP02000048">
    <property type="protein sequence ID" value="EEX76574.1"/>
    <property type="molecule type" value="Genomic_DNA"/>
</dbReference>
<evidence type="ECO:0000313" key="2">
    <source>
        <dbReference type="Proteomes" id="UP000003505"/>
    </source>
</evidence>
<name>C9LX97_SELS3</name>
<protein>
    <submittedName>
        <fullName evidence="1">Uncharacterized protein</fullName>
    </submittedName>
</protein>
<gene>
    <name evidence="1" type="ORF">SELSPUOL_02101</name>
</gene>
<accession>C9LX97</accession>
<dbReference type="AlphaFoldDB" id="C9LX97"/>
<organism evidence="1 2">
    <name type="scientific">Selenomonas sputigena (strain ATCC 35185 / DSM 20758 / CCUG 44933 / VPI D19B-28)</name>
    <dbReference type="NCBI Taxonomy" id="546271"/>
    <lineage>
        <taxon>Bacteria</taxon>
        <taxon>Bacillati</taxon>
        <taxon>Bacillota</taxon>
        <taxon>Negativicutes</taxon>
        <taxon>Selenomonadales</taxon>
        <taxon>Selenomonadaceae</taxon>
        <taxon>Selenomonas</taxon>
    </lineage>
</organism>
<sequence length="86" mass="10074">MNWKAFCVERQEEDYIALLDIVSLDLGCVVQQFDRGICSIAARDVDVVLAIHKIEDFRIVRRKNQARLIRSFLKMFVIIRTSTLFI</sequence>
<comment type="caution">
    <text evidence="1">The sequence shown here is derived from an EMBL/GenBank/DDBJ whole genome shotgun (WGS) entry which is preliminary data.</text>
</comment>
<dbReference type="Proteomes" id="UP000003505">
    <property type="component" value="Unassembled WGS sequence"/>
</dbReference>